<dbReference type="EMBL" id="CM017873">
    <property type="protein sequence ID" value="KAG1330887.1"/>
    <property type="molecule type" value="Genomic_DNA"/>
</dbReference>
<reference evidence="2" key="2">
    <citation type="submission" date="2019-07" db="EMBL/GenBank/DDBJ databases">
        <authorList>
            <person name="Yang Y."/>
            <person name="Bocs S."/>
            <person name="Baudouin L."/>
        </authorList>
    </citation>
    <scope>NUCLEOTIDE SEQUENCE</scope>
    <source>
        <tissue evidence="2">Spear leaf of Hainan Tall coconut</tissue>
    </source>
</reference>
<dbReference type="Pfam" id="PF07714">
    <property type="entry name" value="PK_Tyr_Ser-Thr"/>
    <property type="match status" value="1"/>
</dbReference>
<accession>A0A8K0HZK4</accession>
<dbReference type="GO" id="GO:0004672">
    <property type="term" value="F:protein kinase activity"/>
    <property type="evidence" value="ECO:0007669"/>
    <property type="project" value="InterPro"/>
</dbReference>
<dbReference type="Proteomes" id="UP000797356">
    <property type="component" value="Chromosome 2"/>
</dbReference>
<evidence type="ECO:0000259" key="1">
    <source>
        <dbReference type="Pfam" id="PF07714"/>
    </source>
</evidence>
<protein>
    <submittedName>
        <fullName evidence="2">Putative kinase CHARK</fullName>
    </submittedName>
</protein>
<evidence type="ECO:0000313" key="3">
    <source>
        <dbReference type="Proteomes" id="UP000797356"/>
    </source>
</evidence>
<feature type="domain" description="Serine-threonine/tyrosine-protein kinase catalytic" evidence="1">
    <location>
        <begin position="16"/>
        <end position="69"/>
    </location>
</feature>
<keyword evidence="3" id="KW-1185">Reference proteome</keyword>
<dbReference type="Gene3D" id="3.30.200.20">
    <property type="entry name" value="Phosphorylase Kinase, domain 1"/>
    <property type="match status" value="1"/>
</dbReference>
<gene>
    <name evidence="2" type="ORF">COCNU_02G008550</name>
</gene>
<dbReference type="InterPro" id="IPR001245">
    <property type="entry name" value="Ser-Thr/Tyr_kinase_cat_dom"/>
</dbReference>
<dbReference type="OrthoDB" id="1914767at2759"/>
<dbReference type="InterPro" id="IPR011009">
    <property type="entry name" value="Kinase-like_dom_sf"/>
</dbReference>
<dbReference type="AlphaFoldDB" id="A0A8K0HZK4"/>
<keyword evidence="2" id="KW-0808">Transferase</keyword>
<sequence>MGFQRIIWCGEGKGGRFTKGDSDGLEIDIKVQRGRISAESRRVFDEECRVLVQLRHKNLVKVLGWCDQRKVGL</sequence>
<dbReference type="SUPFAM" id="SSF56112">
    <property type="entry name" value="Protein kinase-like (PK-like)"/>
    <property type="match status" value="1"/>
</dbReference>
<evidence type="ECO:0000313" key="2">
    <source>
        <dbReference type="EMBL" id="KAG1330887.1"/>
    </source>
</evidence>
<organism evidence="2 3">
    <name type="scientific">Cocos nucifera</name>
    <name type="common">Coconut palm</name>
    <dbReference type="NCBI Taxonomy" id="13894"/>
    <lineage>
        <taxon>Eukaryota</taxon>
        <taxon>Viridiplantae</taxon>
        <taxon>Streptophyta</taxon>
        <taxon>Embryophyta</taxon>
        <taxon>Tracheophyta</taxon>
        <taxon>Spermatophyta</taxon>
        <taxon>Magnoliopsida</taxon>
        <taxon>Liliopsida</taxon>
        <taxon>Arecaceae</taxon>
        <taxon>Arecoideae</taxon>
        <taxon>Cocoseae</taxon>
        <taxon>Attaleinae</taxon>
        <taxon>Cocos</taxon>
    </lineage>
</organism>
<proteinExistence type="predicted"/>
<comment type="caution">
    <text evidence="2">The sequence shown here is derived from an EMBL/GenBank/DDBJ whole genome shotgun (WGS) entry which is preliminary data.</text>
</comment>
<reference evidence="2" key="1">
    <citation type="journal article" date="2017" name="Gigascience">
        <title>The genome draft of coconut (Cocos nucifera).</title>
        <authorList>
            <person name="Xiao Y."/>
            <person name="Xu P."/>
            <person name="Fan H."/>
            <person name="Baudouin L."/>
            <person name="Xia W."/>
            <person name="Bocs S."/>
            <person name="Xu J."/>
            <person name="Li Q."/>
            <person name="Guo A."/>
            <person name="Zhou L."/>
            <person name="Li J."/>
            <person name="Wu Y."/>
            <person name="Ma Z."/>
            <person name="Armero A."/>
            <person name="Issali A.E."/>
            <person name="Liu N."/>
            <person name="Peng M."/>
            <person name="Yang Y."/>
        </authorList>
    </citation>
    <scope>NUCLEOTIDE SEQUENCE</scope>
    <source>
        <tissue evidence="2">Spear leaf of Hainan Tall coconut</tissue>
    </source>
</reference>
<name>A0A8K0HZK4_COCNU</name>
<keyword evidence="2" id="KW-0418">Kinase</keyword>